<dbReference type="EMBL" id="CP001192">
    <property type="protein sequence ID" value="ACI58536.1"/>
    <property type="molecule type" value="Genomic_DNA"/>
</dbReference>
<proteinExistence type="inferred from homology"/>
<evidence type="ECO:0000256" key="8">
    <source>
        <dbReference type="ARBA" id="ARBA00034473"/>
    </source>
</evidence>
<dbReference type="GO" id="GO:0042597">
    <property type="term" value="C:periplasmic space"/>
    <property type="evidence" value="ECO:0007669"/>
    <property type="project" value="UniProtKB-SubCell"/>
</dbReference>
<gene>
    <name evidence="10" type="ordered locus">Rleg2_5356</name>
</gene>
<reference evidence="10 11" key="1">
    <citation type="journal article" date="2010" name="Stand. Genomic Sci.">
        <title>Complete genome sequence of Rhizobium leguminosarum bv trifolii strain WSM2304, an effective microsymbiont of the South American clover Trifolium polymorphum.</title>
        <authorList>
            <person name="Reeve W."/>
            <person name="O'Hara G."/>
            <person name="Chain P."/>
            <person name="Ardley J."/>
            <person name="Brau L."/>
            <person name="Nandesena K."/>
            <person name="Tiwari R."/>
            <person name="Malfatti S."/>
            <person name="Kiss H."/>
            <person name="Lapidus A."/>
            <person name="Copeland A."/>
            <person name="Nolan M."/>
            <person name="Land M."/>
            <person name="Ivanova N."/>
            <person name="Mavromatis K."/>
            <person name="Markowitz V."/>
            <person name="Kyrpides N."/>
            <person name="Melino V."/>
            <person name="Denton M."/>
            <person name="Yates R."/>
            <person name="Howieson J."/>
        </authorList>
    </citation>
    <scope>NUCLEOTIDE SEQUENCE [LARGE SCALE GENOMIC DNA]</scope>
    <source>
        <strain evidence="10 11">WSM2304</strain>
    </source>
</reference>
<feature type="signal peptide" evidence="9">
    <location>
        <begin position="1"/>
        <end position="26"/>
    </location>
</feature>
<keyword evidence="11" id="KW-1185">Reference proteome</keyword>
<dbReference type="RefSeq" id="WP_012556176.1">
    <property type="nucleotide sequence ID" value="NC_011368.1"/>
</dbReference>
<dbReference type="AlphaFoldDB" id="A0ABF7QWK6"/>
<dbReference type="Proteomes" id="UP000008330">
    <property type="component" value="Plasmid pRLG201"/>
</dbReference>
<comment type="similarity">
    <text evidence="2">Belongs to the bacterial solute-binding protein 1 family.</text>
</comment>
<dbReference type="PANTHER" id="PTHR43649">
    <property type="entry name" value="ARABINOSE-BINDING PROTEIN-RELATED"/>
    <property type="match status" value="1"/>
</dbReference>
<name>A0ABF7QWK6_RHILW</name>
<evidence type="ECO:0000313" key="11">
    <source>
        <dbReference type="Proteomes" id="UP000008330"/>
    </source>
</evidence>
<dbReference type="InterPro" id="IPR050490">
    <property type="entry name" value="Bact_solute-bd_prot1"/>
</dbReference>
<comment type="subunit">
    <text evidence="3">The complex is composed of two ATP-binding proteins (UgpC), two transmembrane proteins (UgpA and UgpE) and a solute-binding protein (UgpB).</text>
</comment>
<evidence type="ECO:0000313" key="10">
    <source>
        <dbReference type="EMBL" id="ACI58536.1"/>
    </source>
</evidence>
<evidence type="ECO:0000256" key="5">
    <source>
        <dbReference type="ARBA" id="ARBA00022448"/>
    </source>
</evidence>
<dbReference type="PANTHER" id="PTHR43649:SF31">
    <property type="entry name" value="SN-GLYCEROL-3-PHOSPHATE-BINDING PERIPLASMIC PROTEIN UGPB"/>
    <property type="match status" value="1"/>
</dbReference>
<evidence type="ECO:0000256" key="6">
    <source>
        <dbReference type="ARBA" id="ARBA00022729"/>
    </source>
</evidence>
<dbReference type="SUPFAM" id="SSF53850">
    <property type="entry name" value="Periplasmic binding protein-like II"/>
    <property type="match status" value="1"/>
</dbReference>
<keyword evidence="6 9" id="KW-0732">Signal</keyword>
<feature type="chain" id="PRO_5044843246" description="sn-glycerol-3-phosphate-binding periplasmic protein UgpB" evidence="9">
    <location>
        <begin position="27"/>
        <end position="428"/>
    </location>
</feature>
<keyword evidence="7" id="KW-0574">Periplasm</keyword>
<comment type="subcellular location">
    <subcellularLocation>
        <location evidence="1">Periplasm</location>
    </subcellularLocation>
</comment>
<evidence type="ECO:0000256" key="2">
    <source>
        <dbReference type="ARBA" id="ARBA00008520"/>
    </source>
</evidence>
<dbReference type="InterPro" id="IPR006059">
    <property type="entry name" value="SBP"/>
</dbReference>
<sequence length="428" mass="46754">MKTYLSGAFALALATVSFAWSSVAMAETQTITFLFTDDDQAYVERMEALSKEFETAHPDIKVNFVSSGYDAVAKQLPVQLAIGEGPDVAKITDWQLAPYYLDMRPLMKDPDGFAKLHGDSLNTLRFPGVNDANSINGYVASQTFNLPFVNKTLFEQAKEPLPQPTATLKDIVEASARVAKATGAQIPFTMDRSGHRFSGAAFSYGSNYVKDGKFAFPDDAAKHYITDLYNWTKDGSFPKEMWGAAGGTQYKNMGDEFVNGNVVTYLAGNWMVNPFQKKIGDAFDWTAISAPCGDAGCYAMPGGTAIVGFKRTKYPQAVASFIEFLGSEKVQREIAENYVILTGADIKDPQYKLDSKNAKDAMAVFLASRNSAPKAARDLERLKGSSAIYQLIVQRMSQLIVGELSLEDTFKAMSADVDKVNVALAANK</sequence>
<geneLocation type="plasmid" evidence="10 11">
    <name>pRLG201</name>
</geneLocation>
<comment type="function">
    <text evidence="8">Part of the ABC transporter complex UgpBAEC involved in sn-glycerol-3-phosphate (G3P) import. Binds G3P.</text>
</comment>
<evidence type="ECO:0000256" key="7">
    <source>
        <dbReference type="ARBA" id="ARBA00022764"/>
    </source>
</evidence>
<dbReference type="KEGG" id="rlt:Rleg2_5356"/>
<keyword evidence="5" id="KW-0813">Transport</keyword>
<accession>A0ABF7QWK6</accession>
<evidence type="ECO:0000256" key="1">
    <source>
        <dbReference type="ARBA" id="ARBA00004418"/>
    </source>
</evidence>
<organism evidence="10 11">
    <name type="scientific">Rhizobium leguminosarum bv. trifolii (strain WSM2304)</name>
    <dbReference type="NCBI Taxonomy" id="395492"/>
    <lineage>
        <taxon>Bacteria</taxon>
        <taxon>Pseudomonadati</taxon>
        <taxon>Pseudomonadota</taxon>
        <taxon>Alphaproteobacteria</taxon>
        <taxon>Hyphomicrobiales</taxon>
        <taxon>Rhizobiaceae</taxon>
        <taxon>Rhizobium/Agrobacterium group</taxon>
        <taxon>Rhizobium</taxon>
    </lineage>
</organism>
<dbReference type="Pfam" id="PF13416">
    <property type="entry name" value="SBP_bac_8"/>
    <property type="match status" value="1"/>
</dbReference>
<evidence type="ECO:0000256" key="4">
    <source>
        <dbReference type="ARBA" id="ARBA00017470"/>
    </source>
</evidence>
<protein>
    <recommendedName>
        <fullName evidence="4">sn-glycerol-3-phosphate-binding periplasmic protein UgpB</fullName>
    </recommendedName>
</protein>
<evidence type="ECO:0000256" key="9">
    <source>
        <dbReference type="SAM" id="SignalP"/>
    </source>
</evidence>
<evidence type="ECO:0000256" key="3">
    <source>
        <dbReference type="ARBA" id="ARBA00011557"/>
    </source>
</evidence>
<keyword evidence="10" id="KW-0614">Plasmid</keyword>
<dbReference type="Gene3D" id="3.40.190.10">
    <property type="entry name" value="Periplasmic binding protein-like II"/>
    <property type="match status" value="1"/>
</dbReference>